<evidence type="ECO:0000313" key="2">
    <source>
        <dbReference type="EMBL" id="SDR69516.1"/>
    </source>
</evidence>
<dbReference type="PANTHER" id="PTHR28004:SF8">
    <property type="entry name" value="D-SERINE DEAMINASE"/>
    <property type="match status" value="1"/>
</dbReference>
<dbReference type="STRING" id="546871.SAMN04488543_0080"/>
<dbReference type="InterPro" id="IPR029066">
    <property type="entry name" value="PLP-binding_barrel"/>
</dbReference>
<dbReference type="Gene3D" id="3.20.20.10">
    <property type="entry name" value="Alanine racemase"/>
    <property type="match status" value="1"/>
</dbReference>
<dbReference type="SUPFAM" id="SSF51419">
    <property type="entry name" value="PLP-binding barrel"/>
    <property type="match status" value="1"/>
</dbReference>
<proteinExistence type="predicted"/>
<dbReference type="EMBL" id="LT629749">
    <property type="protein sequence ID" value="SDR69516.1"/>
    <property type="molecule type" value="Genomic_DNA"/>
</dbReference>
<dbReference type="GO" id="GO:0016829">
    <property type="term" value="F:lyase activity"/>
    <property type="evidence" value="ECO:0007669"/>
    <property type="project" value="UniProtKB-KW"/>
</dbReference>
<reference evidence="2 3" key="1">
    <citation type="submission" date="2016-10" db="EMBL/GenBank/DDBJ databases">
        <authorList>
            <person name="de Groot N.N."/>
        </authorList>
    </citation>
    <scope>NUCLEOTIDE SEQUENCE [LARGE SCALE GENOMIC DNA]</scope>
    <source>
        <strain evidence="2 3">DSM 21741</strain>
    </source>
</reference>
<organism evidence="2 3">
    <name type="scientific">Friedmanniella luteola</name>
    <dbReference type="NCBI Taxonomy" id="546871"/>
    <lineage>
        <taxon>Bacteria</taxon>
        <taxon>Bacillati</taxon>
        <taxon>Actinomycetota</taxon>
        <taxon>Actinomycetes</taxon>
        <taxon>Propionibacteriales</taxon>
        <taxon>Nocardioidaceae</taxon>
        <taxon>Friedmanniella</taxon>
    </lineage>
</organism>
<dbReference type="RefSeq" id="WP_231930238.1">
    <property type="nucleotide sequence ID" value="NZ_LT629749.1"/>
</dbReference>
<dbReference type="InterPro" id="IPR042208">
    <property type="entry name" value="D-ser_dehydrat-like_sf"/>
</dbReference>
<dbReference type="InterPro" id="IPR026956">
    <property type="entry name" value="D-ser_dehydrat-like_dom"/>
</dbReference>
<dbReference type="SMART" id="SM01119">
    <property type="entry name" value="D-ser_dehydrat"/>
    <property type="match status" value="1"/>
</dbReference>
<evidence type="ECO:0000259" key="1">
    <source>
        <dbReference type="SMART" id="SM01119"/>
    </source>
</evidence>
<name>A0A1H1L4Q0_9ACTN</name>
<dbReference type="InterPro" id="IPR051466">
    <property type="entry name" value="D-amino_acid_metab_enzyme"/>
</dbReference>
<dbReference type="Pfam" id="PF14031">
    <property type="entry name" value="D-ser_dehydrat"/>
    <property type="match status" value="1"/>
</dbReference>
<dbReference type="Gene3D" id="2.40.37.20">
    <property type="entry name" value="D-serine dehydratase-like domain"/>
    <property type="match status" value="1"/>
</dbReference>
<accession>A0A1H1L4Q0</accession>
<gene>
    <name evidence="2" type="ORF">SAMN04488543_0080</name>
</gene>
<evidence type="ECO:0000313" key="3">
    <source>
        <dbReference type="Proteomes" id="UP000199092"/>
    </source>
</evidence>
<dbReference type="Proteomes" id="UP000199092">
    <property type="component" value="Chromosome I"/>
</dbReference>
<dbReference type="PANTHER" id="PTHR28004">
    <property type="entry name" value="ZGC:162816-RELATED"/>
    <property type="match status" value="1"/>
</dbReference>
<protein>
    <submittedName>
        <fullName evidence="2">D-serine deaminase, pyridoxal phosphate-dependent</fullName>
    </submittedName>
</protein>
<keyword evidence="3" id="KW-1185">Reference proteome</keyword>
<dbReference type="AlphaFoldDB" id="A0A1H1L4Q0"/>
<sequence length="451" mass="46470">MGARPDPDAGRPDPHALLRTFVGALAGEPLDWRQQGFGGLEGRLAGRDLAAAGLRLSDLGSPLMTLDAGALRDNLSAMAAWCAERGVGLAPHGKTTMAPALWLAQLDAGATAITVANAAQLRAAHAFGVRALVVANQLVAPGELRWLAAARDADPALEVLHWVDSVAAVDQLDAALAGALPRRPLTVCVELGSPGGRTGARSDAEVVAVAERVLASPACVLAGVSGYEGAVPGAGGTAEGLAAVGAFLQRLAAAYRLLADRFQTPVVTLTAGGSAHFDAVADVLGPLDGEGRDRGHRVVVVVRSGAYVVHDDVHYARLTPSTRGGGPVLRPAIHVWAQVLSRPEPGLVVLDAGKRDLPFDLDLPVVLAAVRRGGPGTTPEPVEPGATTVTRLNDQHAYVEVEPASALAVGDVVRLGLSHPCTAFDKWRTIAVVASAQDVDPVVVDAVHTFF</sequence>
<feature type="domain" description="D-serine dehydratase-like" evidence="1">
    <location>
        <begin position="332"/>
        <end position="434"/>
    </location>
</feature>